<organism evidence="1">
    <name type="scientific">viral metagenome</name>
    <dbReference type="NCBI Taxonomy" id="1070528"/>
    <lineage>
        <taxon>unclassified sequences</taxon>
        <taxon>metagenomes</taxon>
        <taxon>organismal metagenomes</taxon>
    </lineage>
</organism>
<name>A0A6C0KEC5_9ZZZZ</name>
<proteinExistence type="predicted"/>
<dbReference type="AlphaFoldDB" id="A0A6C0KEC5"/>
<evidence type="ECO:0000313" key="1">
    <source>
        <dbReference type="EMBL" id="QHU15989.1"/>
    </source>
</evidence>
<dbReference type="EMBL" id="MN740872">
    <property type="protein sequence ID" value="QHU15989.1"/>
    <property type="molecule type" value="Genomic_DNA"/>
</dbReference>
<evidence type="ECO:0008006" key="2">
    <source>
        <dbReference type="Google" id="ProtNLM"/>
    </source>
</evidence>
<protein>
    <recommendedName>
        <fullName evidence="2">Glycosyltransferase 2-like domain-containing protein</fullName>
    </recommendedName>
</protein>
<sequence>MKVLFLILIVLFSVAIFLFIKKENYSSIDTFGFIVIRHVNDKQTDNYWKESYRCIRLFYPSSKIIIIDDNSNPEYVTNIELTNTTIIQSEYKGRGELLPYYYYAKLGKYWFKNAVILHDSVFIHKKIDLTSDNGAYKMLWTFAHDWDQIEDETRIINHLNNSDELLQFHKDKNKWTGCFGGMAIISYEFLLSIDRKYDLSKLLVPITTRFNRCSFERVIACLMHYHYLDYSKKPPKNSSNILYGIIHDYCIWGYTFDEYTRDLKNKTINQNTSFVKVWTGR</sequence>
<reference evidence="1" key="1">
    <citation type="journal article" date="2020" name="Nature">
        <title>Giant virus diversity and host interactions through global metagenomics.</title>
        <authorList>
            <person name="Schulz F."/>
            <person name="Roux S."/>
            <person name="Paez-Espino D."/>
            <person name="Jungbluth S."/>
            <person name="Walsh D.A."/>
            <person name="Denef V.J."/>
            <person name="McMahon K.D."/>
            <person name="Konstantinidis K.T."/>
            <person name="Eloe-Fadrosh E.A."/>
            <person name="Kyrpides N.C."/>
            <person name="Woyke T."/>
        </authorList>
    </citation>
    <scope>NUCLEOTIDE SEQUENCE</scope>
    <source>
        <strain evidence="1">GVMAG-S-3300010158-109</strain>
    </source>
</reference>
<accession>A0A6C0KEC5</accession>